<dbReference type="InterPro" id="IPR003869">
    <property type="entry name" value="Polysac_CapD-like"/>
</dbReference>
<dbReference type="PANTHER" id="PTHR43318:SF1">
    <property type="entry name" value="POLYSACCHARIDE BIOSYNTHESIS PROTEIN EPSC-RELATED"/>
    <property type="match status" value="1"/>
</dbReference>
<gene>
    <name evidence="4" type="ORF">IBL28_19345</name>
</gene>
<name>A0A926JV40_9FLAO</name>
<dbReference type="EMBL" id="JACVDC010000091">
    <property type="protein sequence ID" value="MBC9798135.1"/>
    <property type="molecule type" value="Genomic_DNA"/>
</dbReference>
<dbReference type="InterPro" id="IPR029063">
    <property type="entry name" value="SAM-dependent_MTases_sf"/>
</dbReference>
<proteinExistence type="inferred from homology"/>
<evidence type="ECO:0000256" key="1">
    <source>
        <dbReference type="ARBA" id="ARBA00007430"/>
    </source>
</evidence>
<evidence type="ECO:0000313" key="4">
    <source>
        <dbReference type="EMBL" id="MBC9798135.1"/>
    </source>
</evidence>
<comment type="similarity">
    <text evidence="1">Belongs to the polysaccharide synthase family.</text>
</comment>
<feature type="transmembrane region" description="Helical" evidence="2">
    <location>
        <begin position="73"/>
        <end position="93"/>
    </location>
</feature>
<feature type="domain" description="Polysaccharide biosynthesis protein CapD-like" evidence="3">
    <location>
        <begin position="314"/>
        <end position="603"/>
    </location>
</feature>
<dbReference type="SUPFAM" id="SSF53335">
    <property type="entry name" value="S-adenosyl-L-methionine-dependent methyltransferases"/>
    <property type="match status" value="1"/>
</dbReference>
<dbReference type="SUPFAM" id="SSF51735">
    <property type="entry name" value="NAD(P)-binding Rossmann-fold domains"/>
    <property type="match status" value="1"/>
</dbReference>
<keyword evidence="5" id="KW-1185">Reference proteome</keyword>
<accession>A0A926JV40</accession>
<protein>
    <submittedName>
        <fullName evidence="4">Polysaccharide biosynthesis protein</fullName>
    </submittedName>
</protein>
<feature type="transmembrane region" description="Helical" evidence="2">
    <location>
        <begin position="132"/>
        <end position="155"/>
    </location>
</feature>
<keyword evidence="2" id="KW-1133">Transmembrane helix</keyword>
<dbReference type="Pfam" id="PF13727">
    <property type="entry name" value="CoA_binding_3"/>
    <property type="match status" value="1"/>
</dbReference>
<dbReference type="InterPro" id="IPR036291">
    <property type="entry name" value="NAD(P)-bd_dom_sf"/>
</dbReference>
<dbReference type="InterPro" id="IPR051203">
    <property type="entry name" value="Polysaccharide_Synthase-Rel"/>
</dbReference>
<evidence type="ECO:0000259" key="3">
    <source>
        <dbReference type="Pfam" id="PF02719"/>
    </source>
</evidence>
<organism evidence="4 5">
    <name type="scientific">Sinomicrobium weinanense</name>
    <dbReference type="NCBI Taxonomy" id="2842200"/>
    <lineage>
        <taxon>Bacteria</taxon>
        <taxon>Pseudomonadati</taxon>
        <taxon>Bacteroidota</taxon>
        <taxon>Flavobacteriia</taxon>
        <taxon>Flavobacteriales</taxon>
        <taxon>Flavobacteriaceae</taxon>
        <taxon>Sinomicrobium</taxon>
    </lineage>
</organism>
<reference evidence="4 5" key="1">
    <citation type="submission" date="2020-09" db="EMBL/GenBank/DDBJ databases">
        <title>Sinomicrobium weinanense sp. nov., a halophilic bacteria isolated from saline-alkali soil.</title>
        <authorList>
            <person name="Wu P."/>
            <person name="Ren H."/>
            <person name="Mei Y."/>
            <person name="Liang Y."/>
            <person name="Chen Z."/>
        </authorList>
    </citation>
    <scope>NUCLEOTIDE SEQUENCE [LARGE SCALE GENOMIC DNA]</scope>
    <source>
        <strain evidence="4 5">FJxs</strain>
    </source>
</reference>
<dbReference type="AlphaFoldDB" id="A0A926JV40"/>
<dbReference type="Pfam" id="PF02719">
    <property type="entry name" value="Polysacc_synt_2"/>
    <property type="match status" value="1"/>
</dbReference>
<dbReference type="Proteomes" id="UP000653730">
    <property type="component" value="Unassembled WGS sequence"/>
</dbReference>
<feature type="transmembrane region" description="Helical" evidence="2">
    <location>
        <begin position="105"/>
        <end position="126"/>
    </location>
</feature>
<sequence length="689" mass="77963">MKKVSWDKLRQGVKLVFEPGRRKLDLKNIGYLPRWIILGIDISILVCAAVVTFLLLQGLTLSFYTRLTRMEELLMVVGVNTVYFLLFRTYAGLIRYSSYIDGLKLLFSTFASFVTLAGISYASYLITGEKLFLVPGLFMYFIISFAFLFLFRVVVKQVFHTYFGETRKAEKTKVLIFGADSNAISVANAIRTEQPARFKILGFVDKSNHNTSKRILDLPILSKNKRISVLLRARGAQGVILADRHLTKAEKIELVDDCLENGYKVFTAPLVSDWENEQDFSRQIKNIQIEDLLERKPIVLDNKSISKELKGKRVLVTGAAGSIGSEIVRQVLKYDPELLIIVDQAETPLHQLRLELNNLPDEVRYEAVMGDVRNYERMNRVFEAFSPHVVYHAAAYKHVPLMEENPSEAVFVNIMGTKNMADLAVEHKAEKFVMVSTDKAVNPSNVMGASKRIAEMYVQSLYFTNKEKEKKTTRFITTRFGNVLGSNGSVVPLFKEQIAKGGPITITHPDIIRYFMTIPEACRLVLEAGAMGKGGEIFIFDMGEAVKIMDLATKMIRLAGFIPEEDIEIKVTGLRPGEKLYEELLSDKAKTLPTHHEKIMIATETIDDFEYVNKAILSIFEVAKRYKNDKTVKRMKNLVPEYKSMNSLFESLDNGSIKTVSEGVLPAEISEKERKELYGTGKHRIGFSG</sequence>
<keyword evidence="2" id="KW-0812">Transmembrane</keyword>
<dbReference type="PANTHER" id="PTHR43318">
    <property type="entry name" value="UDP-N-ACETYLGLUCOSAMINE 4,6-DEHYDRATASE"/>
    <property type="match status" value="1"/>
</dbReference>
<evidence type="ECO:0000256" key="2">
    <source>
        <dbReference type="SAM" id="Phobius"/>
    </source>
</evidence>
<keyword evidence="2" id="KW-0472">Membrane</keyword>
<evidence type="ECO:0000313" key="5">
    <source>
        <dbReference type="Proteomes" id="UP000653730"/>
    </source>
</evidence>
<dbReference type="RefSeq" id="WP_187967262.1">
    <property type="nucleotide sequence ID" value="NZ_JACVDC010000091.1"/>
</dbReference>
<comment type="caution">
    <text evidence="4">The sequence shown here is derived from an EMBL/GenBank/DDBJ whole genome shotgun (WGS) entry which is preliminary data.</text>
</comment>
<dbReference type="CDD" id="cd05237">
    <property type="entry name" value="UDP_invert_4-6DH_SDR_e"/>
    <property type="match status" value="1"/>
</dbReference>
<feature type="transmembrane region" description="Helical" evidence="2">
    <location>
        <begin position="31"/>
        <end position="53"/>
    </location>
</feature>
<dbReference type="Gene3D" id="3.40.50.720">
    <property type="entry name" value="NAD(P)-binding Rossmann-like Domain"/>
    <property type="match status" value="2"/>
</dbReference>